<dbReference type="AlphaFoldDB" id="A0AA89BUX3"/>
<protein>
    <recommendedName>
        <fullName evidence="14">GPS domain-containing protein</fullName>
    </recommendedName>
</protein>
<evidence type="ECO:0000256" key="7">
    <source>
        <dbReference type="PROSITE-ProRule" id="PRU00152"/>
    </source>
</evidence>
<keyword evidence="3 9" id="KW-0812">Transmembrane</keyword>
<dbReference type="Pfam" id="PF02010">
    <property type="entry name" value="REJ"/>
    <property type="match status" value="1"/>
</dbReference>
<accession>A0AA89BUX3</accession>
<dbReference type="GO" id="GO:0016020">
    <property type="term" value="C:membrane"/>
    <property type="evidence" value="ECO:0007669"/>
    <property type="project" value="UniProtKB-SubCell"/>
</dbReference>
<dbReference type="SUPFAM" id="SSF49723">
    <property type="entry name" value="Lipase/lipooxygenase domain (PLAT/LH2 domain)"/>
    <property type="match status" value="1"/>
</dbReference>
<dbReference type="InterPro" id="IPR046338">
    <property type="entry name" value="GAIN_dom_sf"/>
</dbReference>
<feature type="domain" description="GAIN-B" evidence="11">
    <location>
        <begin position="734"/>
        <end position="893"/>
    </location>
</feature>
<evidence type="ECO:0000256" key="1">
    <source>
        <dbReference type="ARBA" id="ARBA00004370"/>
    </source>
</evidence>
<evidence type="ECO:0000259" key="10">
    <source>
        <dbReference type="PROSITE" id="PS50095"/>
    </source>
</evidence>
<dbReference type="Pfam" id="PF01825">
    <property type="entry name" value="GPS"/>
    <property type="match status" value="1"/>
</dbReference>
<dbReference type="SMART" id="SM00303">
    <property type="entry name" value="GPS"/>
    <property type="match status" value="1"/>
</dbReference>
<dbReference type="InterPro" id="IPR051223">
    <property type="entry name" value="Polycystin"/>
</dbReference>
<dbReference type="GO" id="GO:0050982">
    <property type="term" value="P:detection of mechanical stimulus"/>
    <property type="evidence" value="ECO:0007669"/>
    <property type="project" value="TreeGrafter"/>
</dbReference>
<gene>
    <name evidence="12" type="ORF">FSP39_015311</name>
</gene>
<evidence type="ECO:0000313" key="12">
    <source>
        <dbReference type="EMBL" id="KAK3095491.1"/>
    </source>
</evidence>
<feature type="compositionally biased region" description="Basic residues" evidence="8">
    <location>
        <begin position="757"/>
        <end position="772"/>
    </location>
</feature>
<evidence type="ECO:0000256" key="5">
    <source>
        <dbReference type="ARBA" id="ARBA00023136"/>
    </source>
</evidence>
<dbReference type="PANTHER" id="PTHR10877">
    <property type="entry name" value="POLYCYSTIN FAMILY MEMBER"/>
    <property type="match status" value="1"/>
</dbReference>
<evidence type="ECO:0000259" key="11">
    <source>
        <dbReference type="PROSITE" id="PS50221"/>
    </source>
</evidence>
<evidence type="ECO:0000256" key="6">
    <source>
        <dbReference type="ARBA" id="ARBA00023157"/>
    </source>
</evidence>
<dbReference type="PROSITE" id="PS50095">
    <property type="entry name" value="PLAT"/>
    <property type="match status" value="1"/>
</dbReference>
<dbReference type="Proteomes" id="UP001186944">
    <property type="component" value="Unassembled WGS sequence"/>
</dbReference>
<keyword evidence="5 9" id="KW-0472">Membrane</keyword>
<dbReference type="GO" id="GO:0005262">
    <property type="term" value="F:calcium channel activity"/>
    <property type="evidence" value="ECO:0007669"/>
    <property type="project" value="TreeGrafter"/>
</dbReference>
<proteinExistence type="inferred from homology"/>
<reference evidence="12" key="1">
    <citation type="submission" date="2019-08" db="EMBL/GenBank/DDBJ databases">
        <title>The improved chromosome-level genome for the pearl oyster Pinctada fucata martensii using PacBio sequencing and Hi-C.</title>
        <authorList>
            <person name="Zheng Z."/>
        </authorList>
    </citation>
    <scope>NUCLEOTIDE SEQUENCE</scope>
    <source>
        <strain evidence="12">ZZ-2019</strain>
        <tissue evidence="12">Adductor muscle</tissue>
    </source>
</reference>
<evidence type="ECO:0000313" key="13">
    <source>
        <dbReference type="Proteomes" id="UP001186944"/>
    </source>
</evidence>
<evidence type="ECO:0000256" key="8">
    <source>
        <dbReference type="SAM" id="MobiDB-lite"/>
    </source>
</evidence>
<dbReference type="Gene3D" id="2.60.220.50">
    <property type="match status" value="1"/>
</dbReference>
<dbReference type="InterPro" id="IPR000203">
    <property type="entry name" value="GPS"/>
</dbReference>
<name>A0AA89BUX3_PINIB</name>
<feature type="region of interest" description="Disordered" evidence="8">
    <location>
        <begin position="725"/>
        <end position="791"/>
    </location>
</feature>
<evidence type="ECO:0000256" key="3">
    <source>
        <dbReference type="ARBA" id="ARBA00022692"/>
    </source>
</evidence>
<keyword evidence="13" id="KW-1185">Reference proteome</keyword>
<evidence type="ECO:0000256" key="4">
    <source>
        <dbReference type="ARBA" id="ARBA00022989"/>
    </source>
</evidence>
<feature type="compositionally biased region" description="Polar residues" evidence="8">
    <location>
        <begin position="774"/>
        <end position="784"/>
    </location>
</feature>
<feature type="compositionally biased region" description="Low complexity" evidence="8">
    <location>
        <begin position="741"/>
        <end position="755"/>
    </location>
</feature>
<feature type="compositionally biased region" description="Polar residues" evidence="8">
    <location>
        <begin position="726"/>
        <end position="740"/>
    </location>
</feature>
<sequence>MYGVPPRGNYFDRQEIPYSKWIDHASTGVTGPHMALIPTVQVLADNDYKGYYLSVKAWRWGTSESNFGFARIYFEINKKPKNKYAKITVEPKSGIAFETTFTVTASGFEDEEDGENFASYKFGFRRDVTDSITWFFESPKSTSKGRDTRFPDGLESRQFKLDIIVRAYDRNGAFTDKWKSVTVTPAQPSEVENILATATDAGGLVDKLLMASDLQVAPVADVIGKFLNEEADGTLSTEQIIETTTQMATEYNLTEAARVVLEQEIQTQQESKKDRRIATRTHFMEGFRRIKPPNVEAMQGTAAALSSLTKKEDELTEDAQTAAADIMEEYMVNLERQGTLSADDREEAATGLTEVLGNVMHACGYTAEKAELEATSLADSLVATNDSRMYTYTNKNRLGGKRVSILILFQAKATFERLEKSMNKMIGLLSKYKVVGEKKAVAESEKLNITLEKTETQLVNQNPNVYVGGMTSVLLPKSQTVFGEADNTTTWFVETEALRLPNNPFTWTNASAGSSSMKITSDVITLKFRNDTGDEVPVSNNPQKFDFFIDRSNYDTSVQSVRNITWPWNEPMIYHTILIQPESSFHVRVTQMFEESDIQDYVDYLDSQSGTVQSDNSTHGNVTEIASFFMETEPVQFYVFIRANEPPTTTEYDFNCTLSKEFIEVVDMLSYMDAYSFENDTSSPRSLYMTDIPDLDTCLYSSEELQLNETTLFYIGIKHRTYSELHGSNSPAAAPVSTSNTATQTTMTTTQATTTPARKKRRKRWGWGRSRNRQNSGSVTTTVGPTRPPENLEEQLNHLLQQQENEEQQNSQKDKKKTNKKKIIPESAYKQAVYTIQIFSASCVWWDKNNDVWSTKGCEVGPLSKPYRVHCLCDHLTAFGAGFAVPMNTINLDDSAFSKLDENPVIFATMVSVMCAYVLMLIWARKRDLQDVIMAGSTPLPDNDPRDKYLYELTIFTGSRKNAGTTAKISFILTGDQQETPPRYLADEKRPVMQRSNCDGFVMAVPKCLGKLTHLRQVLVDHLLSVI</sequence>
<dbReference type="Gene3D" id="2.60.60.20">
    <property type="entry name" value="PLAT/LH2 domain"/>
    <property type="match status" value="1"/>
</dbReference>
<dbReference type="InterPro" id="IPR002859">
    <property type="entry name" value="PKD/REJ-like"/>
</dbReference>
<dbReference type="PANTHER" id="PTHR10877:SF194">
    <property type="entry name" value="LOCATION OF VULVA DEFECTIVE 1"/>
    <property type="match status" value="1"/>
</dbReference>
<comment type="caution">
    <text evidence="12">The sequence shown here is derived from an EMBL/GenBank/DDBJ whole genome shotgun (WGS) entry which is preliminary data.</text>
</comment>
<dbReference type="InterPro" id="IPR001024">
    <property type="entry name" value="PLAT/LH2_dom"/>
</dbReference>
<comment type="caution">
    <text evidence="7">Lacks conserved residue(s) required for the propagation of feature annotation.</text>
</comment>
<comment type="similarity">
    <text evidence="2">Belongs to the polycystin family.</text>
</comment>
<feature type="transmembrane region" description="Helical" evidence="9">
    <location>
        <begin position="905"/>
        <end position="924"/>
    </location>
</feature>
<comment type="subcellular location">
    <subcellularLocation>
        <location evidence="1">Membrane</location>
    </subcellularLocation>
</comment>
<organism evidence="12 13">
    <name type="scientific">Pinctada imbricata</name>
    <name type="common">Atlantic pearl-oyster</name>
    <name type="synonym">Pinctada martensii</name>
    <dbReference type="NCBI Taxonomy" id="66713"/>
    <lineage>
        <taxon>Eukaryota</taxon>
        <taxon>Metazoa</taxon>
        <taxon>Spiralia</taxon>
        <taxon>Lophotrochozoa</taxon>
        <taxon>Mollusca</taxon>
        <taxon>Bivalvia</taxon>
        <taxon>Autobranchia</taxon>
        <taxon>Pteriomorphia</taxon>
        <taxon>Pterioida</taxon>
        <taxon>Pterioidea</taxon>
        <taxon>Pteriidae</taxon>
        <taxon>Pinctada</taxon>
    </lineage>
</organism>
<dbReference type="PROSITE" id="PS50221">
    <property type="entry name" value="GAIN_B"/>
    <property type="match status" value="1"/>
</dbReference>
<keyword evidence="4 9" id="KW-1133">Transmembrane helix</keyword>
<keyword evidence="6" id="KW-1015">Disulfide bond</keyword>
<evidence type="ECO:0000256" key="2">
    <source>
        <dbReference type="ARBA" id="ARBA00007200"/>
    </source>
</evidence>
<evidence type="ECO:0000256" key="9">
    <source>
        <dbReference type="SAM" id="Phobius"/>
    </source>
</evidence>
<evidence type="ECO:0008006" key="14">
    <source>
        <dbReference type="Google" id="ProtNLM"/>
    </source>
</evidence>
<dbReference type="InterPro" id="IPR036392">
    <property type="entry name" value="PLAT/LH2_dom_sf"/>
</dbReference>
<dbReference type="InterPro" id="IPR057244">
    <property type="entry name" value="GAIN_B"/>
</dbReference>
<feature type="domain" description="PLAT" evidence="10">
    <location>
        <begin position="949"/>
        <end position="1027"/>
    </location>
</feature>
<dbReference type="EMBL" id="VSWD01000008">
    <property type="protein sequence ID" value="KAK3095491.1"/>
    <property type="molecule type" value="Genomic_DNA"/>
</dbReference>